<keyword evidence="2" id="KW-0812">Transmembrane</keyword>
<comment type="caution">
    <text evidence="4">The sequence shown here is derived from an EMBL/GenBank/DDBJ whole genome shotgun (WGS) entry which is preliminary data.</text>
</comment>
<dbReference type="AlphaFoldDB" id="A0AAD5V8F7"/>
<reference evidence="4" key="1">
    <citation type="submission" date="2022-07" db="EMBL/GenBank/DDBJ databases">
        <title>Genome Sequence of Physisporinus lineatus.</title>
        <authorList>
            <person name="Buettner E."/>
        </authorList>
    </citation>
    <scope>NUCLEOTIDE SEQUENCE</scope>
    <source>
        <strain evidence="4">VT162</strain>
    </source>
</reference>
<dbReference type="InterPro" id="IPR045338">
    <property type="entry name" value="DUF6535"/>
</dbReference>
<feature type="domain" description="DUF6535" evidence="3">
    <location>
        <begin position="29"/>
        <end position="180"/>
    </location>
</feature>
<feature type="transmembrane region" description="Helical" evidence="2">
    <location>
        <begin position="155"/>
        <end position="179"/>
    </location>
</feature>
<evidence type="ECO:0000256" key="2">
    <source>
        <dbReference type="SAM" id="Phobius"/>
    </source>
</evidence>
<sequence length="848" mass="95626">MSQTHANHDSASPVPHHDSKSKMDQELFWSIYDDRAQKRSKKDLEELSEDLDAHLTFAGLFCAVDTTFIALSFTFIGPGFGVPVDGPSAGSETAVNAAFIISLSCTVFAAFGAVLGKQWASHSFLSVSTKSSCQERALAHQKWLRASESWRLNDILTFIPFVIHVSIVAFCAGIITSLWSQHRALALLILSFASAATLIYFLLFCFSLSDEFSPFQTAMSRSLRMKGQNLILSIKSGWGRLRDNFLLERTTPGVDQEQGRDRGNDSGQRVECKPVREKVENRLGKGNPAEDNKIYKFFCIRWSFKEGADEEIALEASRMITIDATFHDCSLILDFLDDPVAFNHLLINFNHCITGSVDSKSADNIVTYAAAVCHLLLAQPPPDFHHTHVLATILRELLVKQAITSKSGSTSPESDWTCILIDSLWKYYKLGAGISHLAHQFPQILEVTPKYAQSFTTDRRRSLIYLVLSLPKIELESRDRETDEVELVRSEQFCLECARNLSPRQSISLISWFLVEGHRYSNEVYEKEMVQRRWDAYTSRNSVFRELYEVLCILDPSEDGIVISQDHSLGDIMITRLFVELLDAVAWLNRREREENKNELGQVIHECLKRLLRLLESTKDDACKHADGFLSRSPALLIQLASVPYVDDDTRSCALRMVQRFLPGWVDWKHQKEVPELWQQRWGPKFAEGLVHCAAIGAVGSSRLNNDLVKMTFEFATVMSRGDHDILVAILLNEFYKYLMLPSGGIRGTRSPTWGRVALTSLAVWAFISSSRPHPNMGLPPRIADLQEEWCTLLSEISTETSDKRIPDISLTGLKYLKSLNTRTNRKKKTSKEVTGSGCCAVQVVVRP</sequence>
<feature type="transmembrane region" description="Helical" evidence="2">
    <location>
        <begin position="55"/>
        <end position="77"/>
    </location>
</feature>
<feature type="transmembrane region" description="Helical" evidence="2">
    <location>
        <begin position="185"/>
        <end position="206"/>
    </location>
</feature>
<keyword evidence="5" id="KW-1185">Reference proteome</keyword>
<protein>
    <recommendedName>
        <fullName evidence="3">DUF6535 domain-containing protein</fullName>
    </recommendedName>
</protein>
<keyword evidence="2" id="KW-0472">Membrane</keyword>
<evidence type="ECO:0000256" key="1">
    <source>
        <dbReference type="SAM" id="MobiDB-lite"/>
    </source>
</evidence>
<feature type="region of interest" description="Disordered" evidence="1">
    <location>
        <begin position="1"/>
        <end position="21"/>
    </location>
</feature>
<proteinExistence type="predicted"/>
<dbReference type="Proteomes" id="UP001212997">
    <property type="component" value="Unassembled WGS sequence"/>
</dbReference>
<gene>
    <name evidence="4" type="ORF">NLI96_g2517</name>
</gene>
<feature type="transmembrane region" description="Helical" evidence="2">
    <location>
        <begin position="97"/>
        <end position="116"/>
    </location>
</feature>
<dbReference type="EMBL" id="JANAWD010000057">
    <property type="protein sequence ID" value="KAJ3488885.1"/>
    <property type="molecule type" value="Genomic_DNA"/>
</dbReference>
<evidence type="ECO:0000259" key="3">
    <source>
        <dbReference type="Pfam" id="PF20153"/>
    </source>
</evidence>
<evidence type="ECO:0000313" key="4">
    <source>
        <dbReference type="EMBL" id="KAJ3488885.1"/>
    </source>
</evidence>
<organism evidence="4 5">
    <name type="scientific">Meripilus lineatus</name>
    <dbReference type="NCBI Taxonomy" id="2056292"/>
    <lineage>
        <taxon>Eukaryota</taxon>
        <taxon>Fungi</taxon>
        <taxon>Dikarya</taxon>
        <taxon>Basidiomycota</taxon>
        <taxon>Agaricomycotina</taxon>
        <taxon>Agaricomycetes</taxon>
        <taxon>Polyporales</taxon>
        <taxon>Meripilaceae</taxon>
        <taxon>Meripilus</taxon>
    </lineage>
</organism>
<accession>A0AAD5V8F7</accession>
<dbReference type="Pfam" id="PF20153">
    <property type="entry name" value="DUF6535"/>
    <property type="match status" value="1"/>
</dbReference>
<keyword evidence="2" id="KW-1133">Transmembrane helix</keyword>
<evidence type="ECO:0000313" key="5">
    <source>
        <dbReference type="Proteomes" id="UP001212997"/>
    </source>
</evidence>
<name>A0AAD5V8F7_9APHY</name>